<gene>
    <name evidence="1" type="ORF">SAMN05444412_103329</name>
</gene>
<name>A0A1H3NMN5_9BACT</name>
<comment type="caution">
    <text evidence="1">The sequence shown here is derived from an EMBL/GenBank/DDBJ whole genome shotgun (WGS) entry which is preliminary data.</text>
</comment>
<evidence type="ECO:0000313" key="1">
    <source>
        <dbReference type="EMBL" id="SDY90161.1"/>
    </source>
</evidence>
<proteinExistence type="predicted"/>
<sequence>MVTKISLKVWIVFLCCLWSFHVYSQEKSTITFGTGFGVPLYTWKSSEDLSTLRSINRGMWGINAYAQKEIKNNWVFEWNFTVHRFSSYLQIVDLNRGSKASTGYKYVFDQYQLNNLALKKFKIPNTKIAFLIGAGIGLNLLPHNSISMPENGFHFLRTKDNSGNSVPVYDISLIDSEVTINNKYSVNLISKLGLNYKISEVSSLVLFSHHGYNLAGPIMEKNLREIMYENQNFGAVHKLSPWFSFISLGYEITLK</sequence>
<dbReference type="EMBL" id="FNQC01000003">
    <property type="protein sequence ID" value="SDY90161.1"/>
    <property type="molecule type" value="Genomic_DNA"/>
</dbReference>
<reference evidence="1 2" key="1">
    <citation type="submission" date="2016-10" db="EMBL/GenBank/DDBJ databases">
        <authorList>
            <person name="Varghese N."/>
            <person name="Submissions S."/>
        </authorList>
    </citation>
    <scope>NUCLEOTIDE SEQUENCE [LARGE SCALE GENOMIC DNA]</scope>
    <source>
        <strain evidence="1 2">DSM 17997</strain>
    </source>
</reference>
<keyword evidence="2" id="KW-1185">Reference proteome</keyword>
<evidence type="ECO:0008006" key="3">
    <source>
        <dbReference type="Google" id="ProtNLM"/>
    </source>
</evidence>
<protein>
    <recommendedName>
        <fullName evidence="3">DUF6089 domain-containing protein</fullName>
    </recommendedName>
</protein>
<organism evidence="1 2">
    <name type="scientific">Rhodonellum ikkaensis</name>
    <dbReference type="NCBI Taxonomy" id="336829"/>
    <lineage>
        <taxon>Bacteria</taxon>
        <taxon>Pseudomonadati</taxon>
        <taxon>Bacteroidota</taxon>
        <taxon>Cytophagia</taxon>
        <taxon>Cytophagales</taxon>
        <taxon>Cytophagaceae</taxon>
        <taxon>Rhodonellum</taxon>
    </lineage>
</organism>
<evidence type="ECO:0000313" key="2">
    <source>
        <dbReference type="Proteomes" id="UP000199663"/>
    </source>
</evidence>
<accession>A0A1H3NMN5</accession>
<dbReference type="Proteomes" id="UP000199663">
    <property type="component" value="Unassembled WGS sequence"/>
</dbReference>